<dbReference type="EMBL" id="SOCE01000001">
    <property type="protein sequence ID" value="TDU90465.1"/>
    <property type="molecule type" value="Genomic_DNA"/>
</dbReference>
<dbReference type="Pfam" id="PF13575">
    <property type="entry name" value="DUF4135"/>
    <property type="match status" value="1"/>
</dbReference>
<keyword evidence="4" id="KW-1185">Reference proteome</keyword>
<dbReference type="Proteomes" id="UP000295151">
    <property type="component" value="Unassembled WGS sequence"/>
</dbReference>
<reference evidence="3 4" key="1">
    <citation type="submission" date="2019-03" db="EMBL/GenBank/DDBJ databases">
        <title>Genomic Encyclopedia of Type Strains, Phase III (KMG-III): the genomes of soil and plant-associated and newly described type strains.</title>
        <authorList>
            <person name="Whitman W."/>
        </authorList>
    </citation>
    <scope>NUCLEOTIDE SEQUENCE [LARGE SCALE GENOMIC DNA]</scope>
    <source>
        <strain evidence="3 4">VKM Ac-2575</strain>
    </source>
</reference>
<feature type="domain" description="Lantibiotic biosynthesis protein dehydration" evidence="2">
    <location>
        <begin position="158"/>
        <end position="526"/>
    </location>
</feature>
<dbReference type="CDD" id="cd04792">
    <property type="entry name" value="LanM-like"/>
    <property type="match status" value="1"/>
</dbReference>
<evidence type="ECO:0000313" key="3">
    <source>
        <dbReference type="EMBL" id="TDU90465.1"/>
    </source>
</evidence>
<dbReference type="InterPro" id="IPR007822">
    <property type="entry name" value="LANC-like"/>
</dbReference>
<proteinExistence type="predicted"/>
<dbReference type="SMART" id="SM01260">
    <property type="entry name" value="LANC_like"/>
    <property type="match status" value="1"/>
</dbReference>
<evidence type="ECO:0000256" key="1">
    <source>
        <dbReference type="SAM" id="MobiDB-lite"/>
    </source>
</evidence>
<dbReference type="PRINTS" id="PR01950">
    <property type="entry name" value="LANCSUPER"/>
</dbReference>
<dbReference type="Pfam" id="PF05147">
    <property type="entry name" value="LANC_like"/>
    <property type="match status" value="1"/>
</dbReference>
<name>A0A4R7TEA4_9ACTN</name>
<sequence length="985" mass="105862">MAAPSTRWHPEPVLNSATTPTLRAGQAKPWWTAGVGPHEPGRQMPAWAAYVERSTTSTFERRPVGDDWRQALLGCLAPLLESARQDLASAGHTGVVAEQFLQQLGDRLVRSAARTLVLELARARSRNELAGQTPAERFLNFTHRLAGGSELAEFLAAYPVLARVLGEACRQAVEGHLELLARLAEDRELVVTELLAGTDPGALTSVLPGGDPHRGGRSTATLTFADGRKVVYKPRPLELHQHFNELVGWLNGRTGLGLRTVPVLCRPGYGWLGFIEHKPCTDLTEVRRFYHRQGALLTLLYVLDGTDMHYENLIAAGDQPVFVDVETLFHPSQQGNGVLGQDPAHSALRSSVYRTALLPLLFTGEHGVADISGLGGDVGEVSPISKVDWADAGLDTMHLVRRPATTRGGRNRPRLHGVDMEPRDYEIALLTGFRAAYEAIAWHRNELLGPDGLLARCAADEIRYVARPTQTYVTLLDEATHPDALRDADGRSQLLDLLWDADPALHRLVPYELADLWAGDVPLFTARPDSTDVWAADGSRVPDLLAHKGLDVVEAKIAAMSEIDQHRQQWLISACLATRPEPVVHTTTASRPAVGAAEADPERLLAAATDIADEIMAQVLGSNGEANWLSLELLDDHHWAVMPMGAGLSNGFTGTALFLAQIGALTGAEKYTDLARDAIRPIPLLLDSLAAAPEAAQIVGPGLHGLGGISYGLNRLSSLLDESDVTKWLASSLELSEQLTPEPDQFPGYVEGAAGGLAAMLAIHGQPAATRLAARYADELVAAVARRAQAPDHGFARGYEGIAWALGQYAVQDSRYADAARAAIDLTSIDLDQRDHADAGWCAGGAGTTLARLSAGVTTDLDTYLRSAEERPVLADMSLCHGELGAVEPLLWLTDREHPATEAVRRRRAGLVLAAIQQYGPHCGTPRAVSSPGLLTGLAGIGYGLLRLGFGGQVPSVLLLEPTTGLRRPSQRPVRTEHHSTGETA</sequence>
<feature type="compositionally biased region" description="Basic and acidic residues" evidence="1">
    <location>
        <begin position="974"/>
        <end position="985"/>
    </location>
</feature>
<dbReference type="InterPro" id="IPR017146">
    <property type="entry name" value="Lanti_2_LanM"/>
</dbReference>
<dbReference type="SUPFAM" id="SSF158745">
    <property type="entry name" value="LanC-like"/>
    <property type="match status" value="1"/>
</dbReference>
<dbReference type="Gene3D" id="1.50.10.10">
    <property type="match status" value="1"/>
</dbReference>
<feature type="region of interest" description="Disordered" evidence="1">
    <location>
        <begin position="964"/>
        <end position="985"/>
    </location>
</feature>
<feature type="region of interest" description="Disordered" evidence="1">
    <location>
        <begin position="1"/>
        <end position="21"/>
    </location>
</feature>
<dbReference type="PIRSF" id="PIRSF037228">
    <property type="entry name" value="Lant_mod_RumM"/>
    <property type="match status" value="1"/>
</dbReference>
<protein>
    <submittedName>
        <fullName evidence="3">Type 2 lantibiotic biosynthesis protein LanM</fullName>
    </submittedName>
</protein>
<gene>
    <name evidence="3" type="ORF">EV138_4056</name>
</gene>
<comment type="caution">
    <text evidence="3">The sequence shown here is derived from an EMBL/GenBank/DDBJ whole genome shotgun (WGS) entry which is preliminary data.</text>
</comment>
<dbReference type="InterPro" id="IPR012341">
    <property type="entry name" value="6hp_glycosidase-like_sf"/>
</dbReference>
<dbReference type="GO" id="GO:0005975">
    <property type="term" value="P:carbohydrate metabolic process"/>
    <property type="evidence" value="ECO:0007669"/>
    <property type="project" value="InterPro"/>
</dbReference>
<accession>A0A4R7TEA4</accession>
<dbReference type="AlphaFoldDB" id="A0A4R7TEA4"/>
<evidence type="ECO:0000313" key="4">
    <source>
        <dbReference type="Proteomes" id="UP000295151"/>
    </source>
</evidence>
<organism evidence="3 4">
    <name type="scientific">Kribbella voronezhensis</name>
    <dbReference type="NCBI Taxonomy" id="2512212"/>
    <lineage>
        <taxon>Bacteria</taxon>
        <taxon>Bacillati</taxon>
        <taxon>Actinomycetota</taxon>
        <taxon>Actinomycetes</taxon>
        <taxon>Propionibacteriales</taxon>
        <taxon>Kribbellaceae</taxon>
        <taxon>Kribbella</taxon>
    </lineage>
</organism>
<dbReference type="InterPro" id="IPR025410">
    <property type="entry name" value="Lant_dehyd"/>
</dbReference>
<evidence type="ECO:0000259" key="2">
    <source>
        <dbReference type="Pfam" id="PF13575"/>
    </source>
</evidence>
<dbReference type="NCBIfam" id="TIGR03897">
    <property type="entry name" value="lanti_2_LanM"/>
    <property type="match status" value="1"/>
</dbReference>
<dbReference type="GO" id="GO:0031179">
    <property type="term" value="P:peptide modification"/>
    <property type="evidence" value="ECO:0007669"/>
    <property type="project" value="InterPro"/>
</dbReference>